<sequence>MSEKKMTLEEAIKQKLASKKQAQANGNASMKGSNQTKNMKSQVSKKTNNQRRRMGV</sequence>
<accession>A0ACD4RBD7</accession>
<protein>
    <submittedName>
        <fullName evidence="1">Uncharacterized protein</fullName>
    </submittedName>
</protein>
<evidence type="ECO:0000313" key="2">
    <source>
        <dbReference type="Proteomes" id="UP001226091"/>
    </source>
</evidence>
<dbReference type="EMBL" id="CP126116">
    <property type="protein sequence ID" value="WHZ57764.1"/>
    <property type="molecule type" value="Genomic_DNA"/>
</dbReference>
<name>A0ACD4RBD7_9BACI</name>
<evidence type="ECO:0000313" key="1">
    <source>
        <dbReference type="EMBL" id="WHZ57764.1"/>
    </source>
</evidence>
<dbReference type="Proteomes" id="UP001226091">
    <property type="component" value="Chromosome"/>
</dbReference>
<keyword evidence="2" id="KW-1185">Reference proteome</keyword>
<reference evidence="2" key="1">
    <citation type="journal article" date="2025" name="Aquaculture">
        <title>Assessment of the bioflocculant production and safety properties of Metabacillus hrfriensis sp. nov. based on phenotypic and whole-genome sequencing analysis.</title>
        <authorList>
            <person name="Zhang R."/>
            <person name="Zhao Z."/>
            <person name="Luo L."/>
            <person name="Wang S."/>
            <person name="Guo K."/>
            <person name="Xu W."/>
        </authorList>
    </citation>
    <scope>NUCLEOTIDE SEQUENCE [LARGE SCALE GENOMIC DNA]</scope>
    <source>
        <strain evidence="2">CT-WN-B3</strain>
    </source>
</reference>
<gene>
    <name evidence="1" type="ORF">QLQ22_24525</name>
</gene>
<organism evidence="1 2">
    <name type="scientific">Metabacillus hrfriensis</name>
    <dbReference type="NCBI Taxonomy" id="3048891"/>
    <lineage>
        <taxon>Bacteria</taxon>
        <taxon>Bacillati</taxon>
        <taxon>Bacillota</taxon>
        <taxon>Bacilli</taxon>
        <taxon>Bacillales</taxon>
        <taxon>Bacillaceae</taxon>
        <taxon>Metabacillus</taxon>
    </lineage>
</organism>
<proteinExistence type="predicted"/>